<feature type="non-terminal residue" evidence="3">
    <location>
        <position position="1"/>
    </location>
</feature>
<evidence type="ECO:0000313" key="4">
    <source>
        <dbReference type="Proteomes" id="UP001280121"/>
    </source>
</evidence>
<proteinExistence type="predicted"/>
<reference evidence="3" key="1">
    <citation type="journal article" date="2023" name="Plant J.">
        <title>Genome sequences and population genomics provide insights into the demographic history, inbreeding, and mutation load of two 'living fossil' tree species of Dipteronia.</title>
        <authorList>
            <person name="Feng Y."/>
            <person name="Comes H.P."/>
            <person name="Chen J."/>
            <person name="Zhu S."/>
            <person name="Lu R."/>
            <person name="Zhang X."/>
            <person name="Li P."/>
            <person name="Qiu J."/>
            <person name="Olsen K.M."/>
            <person name="Qiu Y."/>
        </authorList>
    </citation>
    <scope>NUCLEOTIDE SEQUENCE</scope>
    <source>
        <strain evidence="3">KIB01</strain>
    </source>
</reference>
<evidence type="ECO:0000256" key="1">
    <source>
        <dbReference type="SAM" id="Phobius"/>
    </source>
</evidence>
<feature type="chain" id="PRO_5041989301" evidence="2">
    <location>
        <begin position="27"/>
        <end position="129"/>
    </location>
</feature>
<keyword evidence="2" id="KW-0732">Signal</keyword>
<dbReference type="AlphaFoldDB" id="A0AAD9X490"/>
<accession>A0AAD9X490</accession>
<dbReference type="EMBL" id="JANJYI010000004">
    <property type="protein sequence ID" value="KAK2652519.1"/>
    <property type="molecule type" value="Genomic_DNA"/>
</dbReference>
<evidence type="ECO:0000256" key="2">
    <source>
        <dbReference type="SAM" id="SignalP"/>
    </source>
</evidence>
<keyword evidence="1" id="KW-0812">Transmembrane</keyword>
<gene>
    <name evidence="3" type="ORF">Ddye_012375</name>
</gene>
<keyword evidence="1" id="KW-1133">Transmembrane helix</keyword>
<organism evidence="3 4">
    <name type="scientific">Dipteronia dyeriana</name>
    <dbReference type="NCBI Taxonomy" id="168575"/>
    <lineage>
        <taxon>Eukaryota</taxon>
        <taxon>Viridiplantae</taxon>
        <taxon>Streptophyta</taxon>
        <taxon>Embryophyta</taxon>
        <taxon>Tracheophyta</taxon>
        <taxon>Spermatophyta</taxon>
        <taxon>Magnoliopsida</taxon>
        <taxon>eudicotyledons</taxon>
        <taxon>Gunneridae</taxon>
        <taxon>Pentapetalae</taxon>
        <taxon>rosids</taxon>
        <taxon>malvids</taxon>
        <taxon>Sapindales</taxon>
        <taxon>Sapindaceae</taxon>
        <taxon>Hippocastanoideae</taxon>
        <taxon>Acereae</taxon>
        <taxon>Dipteronia</taxon>
    </lineage>
</organism>
<feature type="transmembrane region" description="Helical" evidence="1">
    <location>
        <begin position="69"/>
        <end position="86"/>
    </location>
</feature>
<name>A0AAD9X490_9ROSI</name>
<feature type="signal peptide" evidence="2">
    <location>
        <begin position="1"/>
        <end position="26"/>
    </location>
</feature>
<evidence type="ECO:0000313" key="3">
    <source>
        <dbReference type="EMBL" id="KAK2652519.1"/>
    </source>
</evidence>
<dbReference type="Proteomes" id="UP001280121">
    <property type="component" value="Unassembled WGS sequence"/>
</dbReference>
<comment type="caution">
    <text evidence="3">The sequence shown here is derived from an EMBL/GenBank/DDBJ whole genome shotgun (WGS) entry which is preliminary data.</text>
</comment>
<sequence length="129" mass="14932">MVIFRASWLTGISPQFILNLLSLLLGLDKPQKAVLLPIADKILFKFAKWKGKFLYLANRATLIRSGLRATLLIWFNFFLLVLRWFLRGFVRHGSYIFQILQMDFQEPTSLRRAATATAATRIYSTETHP</sequence>
<protein>
    <submittedName>
        <fullName evidence="3">Uncharacterized protein</fullName>
    </submittedName>
</protein>
<keyword evidence="1" id="KW-0472">Membrane</keyword>
<keyword evidence="4" id="KW-1185">Reference proteome</keyword>